<keyword evidence="1" id="KW-1133">Transmembrane helix</keyword>
<keyword evidence="3" id="KW-1185">Reference proteome</keyword>
<feature type="transmembrane region" description="Helical" evidence="1">
    <location>
        <begin position="62"/>
        <end position="83"/>
    </location>
</feature>
<keyword evidence="1" id="KW-0812">Transmembrane</keyword>
<dbReference type="RefSeq" id="WP_165050233.1">
    <property type="nucleotide sequence ID" value="NZ_JAALFE010000010.1"/>
</dbReference>
<reference evidence="2 3" key="1">
    <citation type="submission" date="2020-02" db="EMBL/GenBank/DDBJ databases">
        <title>Rhodobacter translucens sp. nov., a novel bacterium isolated from activated sludge.</title>
        <authorList>
            <person name="Liu J."/>
        </authorList>
    </citation>
    <scope>NUCLEOTIDE SEQUENCE [LARGE SCALE GENOMIC DNA]</scope>
    <source>
        <strain evidence="2 3">HX-7-19</strain>
    </source>
</reference>
<organism evidence="2 3">
    <name type="scientific">Paragemmobacter kunshanensis</name>
    <dbReference type="NCBI Taxonomy" id="2583234"/>
    <lineage>
        <taxon>Bacteria</taxon>
        <taxon>Pseudomonadati</taxon>
        <taxon>Pseudomonadota</taxon>
        <taxon>Alphaproteobacteria</taxon>
        <taxon>Rhodobacterales</taxon>
        <taxon>Paracoccaceae</taxon>
        <taxon>Paragemmobacter</taxon>
    </lineage>
</organism>
<keyword evidence="1" id="KW-0472">Membrane</keyword>
<feature type="transmembrane region" description="Helical" evidence="1">
    <location>
        <begin position="20"/>
        <end position="42"/>
    </location>
</feature>
<sequence>MSPVVSGNLRIALQILQSAASGLVLLLALALTGASLLAALGHLPWPDIALAFGGQPLPHAGIWAQLGLNAFLLLLCLFLPANARMARLERSHRSFAMGLEDVAHAYRIAHAADRAGVFALSGEFESLRARLAHLRDHPDLAHLEPELLQLAAQMSFQTRDLAHTYSDARVARAREFLKHRQEEAATLTERIALARHITDDLRRWLTDIESEERQAEVQIKRLEADLRDILPQLGYAMEPDEPRDATVVQLPKPGK</sequence>
<evidence type="ECO:0000256" key="1">
    <source>
        <dbReference type="SAM" id="Phobius"/>
    </source>
</evidence>
<protein>
    <submittedName>
        <fullName evidence="2">DNA repair protein</fullName>
    </submittedName>
</protein>
<gene>
    <name evidence="2" type="ORF">G5V65_11705</name>
</gene>
<proteinExistence type="predicted"/>
<accession>A0A6M1U8I8</accession>
<name>A0A6M1U8I8_9RHOB</name>
<dbReference type="Proteomes" id="UP000474758">
    <property type="component" value="Unassembled WGS sequence"/>
</dbReference>
<comment type="caution">
    <text evidence="2">The sequence shown here is derived from an EMBL/GenBank/DDBJ whole genome shotgun (WGS) entry which is preliminary data.</text>
</comment>
<dbReference type="EMBL" id="JAALFE010000010">
    <property type="protein sequence ID" value="NGQ91563.1"/>
    <property type="molecule type" value="Genomic_DNA"/>
</dbReference>
<evidence type="ECO:0000313" key="3">
    <source>
        <dbReference type="Proteomes" id="UP000474758"/>
    </source>
</evidence>
<dbReference type="AlphaFoldDB" id="A0A6M1U8I8"/>
<evidence type="ECO:0000313" key="2">
    <source>
        <dbReference type="EMBL" id="NGQ91563.1"/>
    </source>
</evidence>